<dbReference type="RefSeq" id="XP_019022296.1">
    <property type="nucleotide sequence ID" value="XM_019171773.1"/>
</dbReference>
<feature type="domain" description="N-acetyltransferase" evidence="12">
    <location>
        <begin position="174"/>
        <end position="345"/>
    </location>
</feature>
<keyword evidence="8 9" id="KW-0012">Acyltransferase</keyword>
<comment type="subcellular location">
    <subcellularLocation>
        <location evidence="1">Cytoplasm</location>
    </subcellularLocation>
</comment>
<keyword evidence="7 9" id="KW-0808">Transferase</keyword>
<evidence type="ECO:0000256" key="5">
    <source>
        <dbReference type="ARBA" id="ARBA00022240"/>
    </source>
</evidence>
<dbReference type="GO" id="GO:0004379">
    <property type="term" value="F:glycylpeptide N-tetradecanoyltransferase activity"/>
    <property type="evidence" value="ECO:0007669"/>
    <property type="project" value="UniProtKB-EC"/>
</dbReference>
<dbReference type="PANTHER" id="PTHR11377">
    <property type="entry name" value="N-MYRISTOYL TRANSFERASE"/>
    <property type="match status" value="1"/>
</dbReference>
<comment type="function">
    <text evidence="9">Adds a myristoyl group to the N-terminal glycine residue of certain cellular proteins.</text>
</comment>
<feature type="compositionally biased region" description="Basic residues" evidence="11">
    <location>
        <begin position="41"/>
        <end position="53"/>
    </location>
</feature>
<dbReference type="InterPro" id="IPR022677">
    <property type="entry name" value="NMT_C"/>
</dbReference>
<accession>A0A0E9NHR3</accession>
<dbReference type="OMA" id="GWKRDWH"/>
<dbReference type="InterPro" id="IPR000182">
    <property type="entry name" value="GNAT_dom"/>
</dbReference>
<dbReference type="FunFam" id="3.40.630.30:FF:000056">
    <property type="entry name" value="Glycylpeptide N-tetradecanoyltransferase"/>
    <property type="match status" value="1"/>
</dbReference>
<dbReference type="InterPro" id="IPR000903">
    <property type="entry name" value="NMT"/>
</dbReference>
<feature type="compositionally biased region" description="Acidic residues" evidence="11">
    <location>
        <begin position="13"/>
        <end position="25"/>
    </location>
</feature>
<evidence type="ECO:0000256" key="4">
    <source>
        <dbReference type="ARBA" id="ARBA00012923"/>
    </source>
</evidence>
<evidence type="ECO:0000256" key="8">
    <source>
        <dbReference type="ARBA" id="ARBA00023315"/>
    </source>
</evidence>
<reference evidence="13 14" key="1">
    <citation type="journal article" date="2011" name="J. Gen. Appl. Microbiol.">
        <title>Draft genome sequencing of the enigmatic yeast Saitoella complicata.</title>
        <authorList>
            <person name="Nishida H."/>
            <person name="Hamamoto M."/>
            <person name="Sugiyama J."/>
        </authorList>
    </citation>
    <scope>NUCLEOTIDE SEQUENCE [LARGE SCALE GENOMIC DNA]</scope>
    <source>
        <strain evidence="13 14">NRRL Y-17804</strain>
    </source>
</reference>
<organism evidence="13 14">
    <name type="scientific">Saitoella complicata (strain BCRC 22490 / CBS 7301 / JCM 7358 / NBRC 10748 / NRRL Y-17804)</name>
    <dbReference type="NCBI Taxonomy" id="698492"/>
    <lineage>
        <taxon>Eukaryota</taxon>
        <taxon>Fungi</taxon>
        <taxon>Dikarya</taxon>
        <taxon>Ascomycota</taxon>
        <taxon>Taphrinomycotina</taxon>
        <taxon>Taphrinomycotina incertae sedis</taxon>
        <taxon>Saitoella</taxon>
    </lineage>
</organism>
<dbReference type="EC" id="2.3.1.97" evidence="4 9"/>
<comment type="caution">
    <text evidence="13">The sequence shown here is derived from an EMBL/GenBank/DDBJ whole genome shotgun (WGS) entry which is preliminary data.</text>
</comment>
<dbReference type="PIRSF" id="PIRSF015892">
    <property type="entry name" value="N-myristl_transf"/>
    <property type="match status" value="1"/>
</dbReference>
<dbReference type="Pfam" id="PF01233">
    <property type="entry name" value="NMT"/>
    <property type="match status" value="1"/>
</dbReference>
<comment type="similarity">
    <text evidence="2 10">Belongs to the NMT family.</text>
</comment>
<evidence type="ECO:0000256" key="10">
    <source>
        <dbReference type="RuleBase" id="RU004178"/>
    </source>
</evidence>
<reference evidence="13 14" key="2">
    <citation type="journal article" date="2014" name="J. Gen. Appl. Microbiol.">
        <title>The early diverging ascomycetous budding yeast Saitoella complicata has three histone deacetylases belonging to the Clr6, Hos2, and Rpd3 lineages.</title>
        <authorList>
            <person name="Nishida H."/>
            <person name="Matsumoto T."/>
            <person name="Kondo S."/>
            <person name="Hamamoto M."/>
            <person name="Yoshikawa H."/>
        </authorList>
    </citation>
    <scope>NUCLEOTIDE SEQUENCE [LARGE SCALE GENOMIC DNA]</scope>
    <source>
        <strain evidence="13 14">NRRL Y-17804</strain>
    </source>
</reference>
<dbReference type="Proteomes" id="UP000033140">
    <property type="component" value="Unassembled WGS sequence"/>
</dbReference>
<evidence type="ECO:0000256" key="9">
    <source>
        <dbReference type="RuleBase" id="RU000586"/>
    </source>
</evidence>
<dbReference type="InterPro" id="IPR016181">
    <property type="entry name" value="Acyl_CoA_acyltransferase"/>
</dbReference>
<reference evidence="13 14" key="3">
    <citation type="journal article" date="2015" name="Genome Announc.">
        <title>Draft Genome Sequence of the Archiascomycetous Yeast Saitoella complicata.</title>
        <authorList>
            <person name="Yamauchi K."/>
            <person name="Kondo S."/>
            <person name="Hamamoto M."/>
            <person name="Takahashi Y."/>
            <person name="Ogura Y."/>
            <person name="Hayashi T."/>
            <person name="Nishida H."/>
        </authorList>
    </citation>
    <scope>NUCLEOTIDE SEQUENCE [LARGE SCALE GENOMIC DNA]</scope>
    <source>
        <strain evidence="13 14">NRRL Y-17804</strain>
    </source>
</reference>
<dbReference type="SUPFAM" id="SSF55729">
    <property type="entry name" value="Acyl-CoA N-acyltransferases (Nat)"/>
    <property type="match status" value="2"/>
</dbReference>
<evidence type="ECO:0000313" key="14">
    <source>
        <dbReference type="Proteomes" id="UP000033140"/>
    </source>
</evidence>
<sequence length="545" mass="61103">MSEESKPLNPAVEDVDSGSDVEDQTAETGAVASPTEGSAVPKKKKKKSKKKKISNLLKSDAQKTAEAFIGNMDDPSVTKENSAQLLTKNNMSLDPALGQQSLEQLLKQVKLQELLTGMAPGGKNKKDMADYKFWKTQPVAPLGENVEQDGVIQEGNVSKIPKEPLPMHKEFEWVTMNLEDPAELKELYELLTANYVEDDDAMFRFDYSASFLDWALKSPGWLKEWHVGVRVASSKKLVAFISGIPLDLRVRDRVLKASEINFLCVHKKLRSKRLAPILIKEITRRCNLEGVFQAIYTGGVVLPTPVSVCRYYHRSLNWPKLCDVGFSALPRGSTVARQVLKYKLPEKTKTKGLRPMTYADVPRVGNLLRRFLSRFEMSQGFDDAEVAHWMLQNESIAKKDRVIWAYVVEDGAGNITDFFSFYSLPSSIIGHPQHKVLNAAYLFYYATETAFLELPEHDLRPKLSARLNELVNDALVLAKKLEFDVFNALSLADNAMFLDEQKFGAGDGYLNFYLFNYKARPMTGGFLPNGQLDQAGRSSVGFVPL</sequence>
<dbReference type="FunFam" id="3.40.630.30:FF:000042">
    <property type="entry name" value="Glycylpeptide N-tetradecanoyltransferase"/>
    <property type="match status" value="1"/>
</dbReference>
<evidence type="ECO:0000256" key="6">
    <source>
        <dbReference type="ARBA" id="ARBA00022490"/>
    </source>
</evidence>
<keyword evidence="14" id="KW-1185">Reference proteome</keyword>
<dbReference type="AlphaFoldDB" id="A0A0E9NHR3"/>
<dbReference type="PROSITE" id="PS51186">
    <property type="entry name" value="GNAT"/>
    <property type="match status" value="1"/>
</dbReference>
<evidence type="ECO:0000256" key="1">
    <source>
        <dbReference type="ARBA" id="ARBA00004496"/>
    </source>
</evidence>
<dbReference type="InterPro" id="IPR022676">
    <property type="entry name" value="NMT_N"/>
</dbReference>
<feature type="region of interest" description="Disordered" evidence="11">
    <location>
        <begin position="1"/>
        <end position="58"/>
    </location>
</feature>
<dbReference type="OrthoDB" id="60315at2759"/>
<gene>
    <name evidence="13" type="ORF">G7K_3395-t1</name>
</gene>
<evidence type="ECO:0000259" key="12">
    <source>
        <dbReference type="PROSITE" id="PS51186"/>
    </source>
</evidence>
<dbReference type="PROSITE" id="PS00976">
    <property type="entry name" value="NMT_2"/>
    <property type="match status" value="1"/>
</dbReference>
<dbReference type="STRING" id="698492.A0A0E9NHR3"/>
<evidence type="ECO:0000256" key="2">
    <source>
        <dbReference type="ARBA" id="ARBA00009469"/>
    </source>
</evidence>
<evidence type="ECO:0000256" key="3">
    <source>
        <dbReference type="ARBA" id="ARBA00011245"/>
    </source>
</evidence>
<proteinExistence type="inferred from homology"/>
<dbReference type="PANTHER" id="PTHR11377:SF5">
    <property type="entry name" value="GLYCYLPEPTIDE N-TETRADECANOYLTRANSFERASE"/>
    <property type="match status" value="1"/>
</dbReference>
<dbReference type="Pfam" id="PF02799">
    <property type="entry name" value="NMT_C"/>
    <property type="match status" value="1"/>
</dbReference>
<name>A0A0E9NHR3_SAICN</name>
<dbReference type="EMBL" id="BACD03000021">
    <property type="protein sequence ID" value="GAO49241.1"/>
    <property type="molecule type" value="Genomic_DNA"/>
</dbReference>
<keyword evidence="6" id="KW-0963">Cytoplasm</keyword>
<dbReference type="PROSITE" id="PS00975">
    <property type="entry name" value="NMT_1"/>
    <property type="match status" value="1"/>
</dbReference>
<comment type="catalytic activity">
    <reaction evidence="9">
        <text>N-terminal glycyl-[protein] + tetradecanoyl-CoA = N-tetradecanoylglycyl-[protein] + CoA + H(+)</text>
        <dbReference type="Rhea" id="RHEA:15521"/>
        <dbReference type="Rhea" id="RHEA-COMP:12666"/>
        <dbReference type="Rhea" id="RHEA-COMP:12667"/>
        <dbReference type="ChEBI" id="CHEBI:15378"/>
        <dbReference type="ChEBI" id="CHEBI:57287"/>
        <dbReference type="ChEBI" id="CHEBI:57385"/>
        <dbReference type="ChEBI" id="CHEBI:64723"/>
        <dbReference type="ChEBI" id="CHEBI:133050"/>
        <dbReference type="EC" id="2.3.1.97"/>
    </reaction>
</comment>
<dbReference type="InterPro" id="IPR022678">
    <property type="entry name" value="NMT_CS"/>
</dbReference>
<evidence type="ECO:0000256" key="7">
    <source>
        <dbReference type="ARBA" id="ARBA00022679"/>
    </source>
</evidence>
<dbReference type="Gene3D" id="3.40.630.30">
    <property type="match status" value="2"/>
</dbReference>
<evidence type="ECO:0000313" key="13">
    <source>
        <dbReference type="EMBL" id="GAO49241.1"/>
    </source>
</evidence>
<evidence type="ECO:0000256" key="11">
    <source>
        <dbReference type="SAM" id="MobiDB-lite"/>
    </source>
</evidence>
<comment type="subunit">
    <text evidence="3">Monomer.</text>
</comment>
<protein>
    <recommendedName>
        <fullName evidence="5 9">Glycylpeptide N-tetradecanoyltransferase</fullName>
        <ecNumber evidence="4 9">2.3.1.97</ecNumber>
    </recommendedName>
</protein>
<dbReference type="GO" id="GO:0005737">
    <property type="term" value="C:cytoplasm"/>
    <property type="evidence" value="ECO:0007669"/>
    <property type="project" value="UniProtKB-SubCell"/>
</dbReference>